<gene>
    <name evidence="3" type="ORF">BSZ05_18035</name>
</gene>
<dbReference type="GO" id="GO:0016787">
    <property type="term" value="F:hydrolase activity"/>
    <property type="evidence" value="ECO:0007669"/>
    <property type="project" value="UniProtKB-KW"/>
</dbReference>
<sequence length="400" mass="44204">MKKKHLSLSVLLGLMTLSTLAFATTSNNIDAHKKFRGEQALEVDQSQWFRELRMENWTHVVPEQDIRDTLVKIDSGEPLRDFINTNEAGHWTYEFAQAADDYANSASDYESYRKASMMYLIASYPNHMTEHEHQAIERSVDMYLKAEALSPTIDVERVEMPLTTKGSITGLLHIPKGAEKPGVILYTGGVDKILTEHRDAIDTLLRQGFAVLTFDIPGGGLNNNIIIELGKEDQAHQAALAYVKSDSRLDSNNVGALSSSGGGVPLMTFILNTPQLKAGVARCAVVTDVLTDTQVFHHAPLMSSMSYGYRIGVKDVSDLNSYGQWTIPLALMTKGFKSNETDVPVLAINTKDDMVNPPEEMRYTAGLSTRGEVAYFGNSGHCPDGAEAELAITNFFLRYM</sequence>
<evidence type="ECO:0000313" key="3">
    <source>
        <dbReference type="EMBL" id="ASI91745.1"/>
    </source>
</evidence>
<dbReference type="EMBL" id="CP018309">
    <property type="protein sequence ID" value="ASI91745.1"/>
    <property type="molecule type" value="Genomic_DNA"/>
</dbReference>
<dbReference type="InterPro" id="IPR010520">
    <property type="entry name" value="FrsA-like"/>
</dbReference>
<dbReference type="InterPro" id="IPR029058">
    <property type="entry name" value="AB_hydrolase_fold"/>
</dbReference>
<evidence type="ECO:0000313" key="4">
    <source>
        <dbReference type="Proteomes" id="UP000197092"/>
    </source>
</evidence>
<dbReference type="Pfam" id="PF06500">
    <property type="entry name" value="FrsA-like"/>
    <property type="match status" value="1"/>
</dbReference>
<proteinExistence type="predicted"/>
<evidence type="ECO:0000256" key="1">
    <source>
        <dbReference type="ARBA" id="ARBA00022801"/>
    </source>
</evidence>
<dbReference type="Proteomes" id="UP000197092">
    <property type="component" value="Chromosome 2"/>
</dbReference>
<dbReference type="RefSeq" id="WP_088877843.1">
    <property type="nucleotide sequence ID" value="NZ_CP018309.1"/>
</dbReference>
<dbReference type="Gene3D" id="3.40.50.1820">
    <property type="entry name" value="alpha/beta hydrolase"/>
    <property type="match status" value="1"/>
</dbReference>
<feature type="signal peptide" evidence="2">
    <location>
        <begin position="1"/>
        <end position="23"/>
    </location>
</feature>
<dbReference type="KEGG" id="vsh:BSZ05_18035"/>
<organism evidence="3 4">
    <name type="scientific">Vibrio mediterranei</name>
    <dbReference type="NCBI Taxonomy" id="689"/>
    <lineage>
        <taxon>Bacteria</taxon>
        <taxon>Pseudomonadati</taxon>
        <taxon>Pseudomonadota</taxon>
        <taxon>Gammaproteobacteria</taxon>
        <taxon>Vibrionales</taxon>
        <taxon>Vibrionaceae</taxon>
        <taxon>Vibrio</taxon>
    </lineage>
</organism>
<accession>A0AAN1FJK6</accession>
<dbReference type="SUPFAM" id="SSF53474">
    <property type="entry name" value="alpha/beta-Hydrolases"/>
    <property type="match status" value="1"/>
</dbReference>
<evidence type="ECO:0000256" key="2">
    <source>
        <dbReference type="SAM" id="SignalP"/>
    </source>
</evidence>
<feature type="chain" id="PRO_5042977734" evidence="2">
    <location>
        <begin position="24"/>
        <end position="400"/>
    </location>
</feature>
<name>A0AAN1FJK6_9VIBR</name>
<dbReference type="InterPro" id="IPR050261">
    <property type="entry name" value="FrsA_esterase"/>
</dbReference>
<keyword evidence="1" id="KW-0378">Hydrolase</keyword>
<protein>
    <submittedName>
        <fullName evidence="3">Fermentation/respiration switch protein</fullName>
    </submittedName>
</protein>
<reference evidence="4" key="1">
    <citation type="submission" date="2016-12" db="EMBL/GenBank/DDBJ databases">
        <title>Comparative genomic analysis reveals the diversity, evolution, and environmental adaptation strategies of the genus Vibrio.</title>
        <authorList>
            <person name="Lin H."/>
            <person name="Wang X."/>
            <person name="Zhang X.-H."/>
        </authorList>
    </citation>
    <scope>NUCLEOTIDE SEQUENCE [LARGE SCALE GENOMIC DNA]</scope>
    <source>
        <strain evidence="4">QT6D1</strain>
    </source>
</reference>
<dbReference type="AlphaFoldDB" id="A0AAN1FJK6"/>
<keyword evidence="2" id="KW-0732">Signal</keyword>
<dbReference type="PANTHER" id="PTHR22946">
    <property type="entry name" value="DIENELACTONE HYDROLASE DOMAIN-CONTAINING PROTEIN-RELATED"/>
    <property type="match status" value="1"/>
</dbReference>